<dbReference type="EMBL" id="JAHRHJ020003255">
    <property type="protein sequence ID" value="KAH9292121.1"/>
    <property type="molecule type" value="Genomic_DNA"/>
</dbReference>
<accession>A0AA38F7Z3</accession>
<feature type="non-terminal residue" evidence="1">
    <location>
        <position position="80"/>
    </location>
</feature>
<gene>
    <name evidence="1" type="ORF">KI387_042707</name>
</gene>
<protein>
    <submittedName>
        <fullName evidence="1">Uncharacterized protein</fullName>
    </submittedName>
</protein>
<evidence type="ECO:0000313" key="2">
    <source>
        <dbReference type="Proteomes" id="UP000824469"/>
    </source>
</evidence>
<dbReference type="Proteomes" id="UP000824469">
    <property type="component" value="Unassembled WGS sequence"/>
</dbReference>
<comment type="caution">
    <text evidence="1">The sequence shown here is derived from an EMBL/GenBank/DDBJ whole genome shotgun (WGS) entry which is preliminary data.</text>
</comment>
<name>A0AA38F7Z3_TAXCH</name>
<proteinExistence type="predicted"/>
<dbReference type="AlphaFoldDB" id="A0AA38F7Z3"/>
<organism evidence="1 2">
    <name type="scientific">Taxus chinensis</name>
    <name type="common">Chinese yew</name>
    <name type="synonym">Taxus wallichiana var. chinensis</name>
    <dbReference type="NCBI Taxonomy" id="29808"/>
    <lineage>
        <taxon>Eukaryota</taxon>
        <taxon>Viridiplantae</taxon>
        <taxon>Streptophyta</taxon>
        <taxon>Embryophyta</taxon>
        <taxon>Tracheophyta</taxon>
        <taxon>Spermatophyta</taxon>
        <taxon>Pinopsida</taxon>
        <taxon>Pinidae</taxon>
        <taxon>Conifers II</taxon>
        <taxon>Cupressales</taxon>
        <taxon>Taxaceae</taxon>
        <taxon>Taxus</taxon>
    </lineage>
</organism>
<evidence type="ECO:0000313" key="1">
    <source>
        <dbReference type="EMBL" id="KAH9292121.1"/>
    </source>
</evidence>
<reference evidence="1 2" key="1">
    <citation type="journal article" date="2021" name="Nat. Plants">
        <title>The Taxus genome provides insights into paclitaxel biosynthesis.</title>
        <authorList>
            <person name="Xiong X."/>
            <person name="Gou J."/>
            <person name="Liao Q."/>
            <person name="Li Y."/>
            <person name="Zhou Q."/>
            <person name="Bi G."/>
            <person name="Li C."/>
            <person name="Du R."/>
            <person name="Wang X."/>
            <person name="Sun T."/>
            <person name="Guo L."/>
            <person name="Liang H."/>
            <person name="Lu P."/>
            <person name="Wu Y."/>
            <person name="Zhang Z."/>
            <person name="Ro D.K."/>
            <person name="Shang Y."/>
            <person name="Huang S."/>
            <person name="Yan J."/>
        </authorList>
    </citation>
    <scope>NUCLEOTIDE SEQUENCE [LARGE SCALE GENOMIC DNA]</scope>
    <source>
        <strain evidence="1">Ta-2019</strain>
    </source>
</reference>
<feature type="non-terminal residue" evidence="1">
    <location>
        <position position="1"/>
    </location>
</feature>
<sequence length="80" mass="8264">LDVDTVDVEGLSIGDWDEIGGVAIGKDVGTCNKDAKVDVSGIVDVVDVDVVGIERDVSEVVMDVFGVDVGIVKVRCGCGK</sequence>
<keyword evidence="2" id="KW-1185">Reference proteome</keyword>